<dbReference type="AlphaFoldDB" id="A0A836CBK1"/>
<keyword evidence="4" id="KW-1185">Reference proteome</keyword>
<evidence type="ECO:0000313" key="3">
    <source>
        <dbReference type="EMBL" id="KAG5178241.1"/>
    </source>
</evidence>
<reference evidence="3" key="1">
    <citation type="submission" date="2021-02" db="EMBL/GenBank/DDBJ databases">
        <title>First Annotated Genome of the Yellow-green Alga Tribonema minus.</title>
        <authorList>
            <person name="Mahan K.M."/>
        </authorList>
    </citation>
    <scope>NUCLEOTIDE SEQUENCE</scope>
    <source>
        <strain evidence="3">UTEX B ZZ1240</strain>
    </source>
</reference>
<feature type="region of interest" description="Disordered" evidence="1">
    <location>
        <begin position="154"/>
        <end position="242"/>
    </location>
</feature>
<protein>
    <submittedName>
        <fullName evidence="3">Uncharacterized protein</fullName>
    </submittedName>
</protein>
<evidence type="ECO:0000256" key="1">
    <source>
        <dbReference type="SAM" id="MobiDB-lite"/>
    </source>
</evidence>
<feature type="signal peptide" evidence="2">
    <location>
        <begin position="1"/>
        <end position="39"/>
    </location>
</feature>
<feature type="chain" id="PRO_5032439376" evidence="2">
    <location>
        <begin position="40"/>
        <end position="255"/>
    </location>
</feature>
<evidence type="ECO:0000256" key="2">
    <source>
        <dbReference type="SAM" id="SignalP"/>
    </source>
</evidence>
<accession>A0A836CBK1</accession>
<comment type="caution">
    <text evidence="3">The sequence shown here is derived from an EMBL/GenBank/DDBJ whole genome shotgun (WGS) entry which is preliminary data.</text>
</comment>
<gene>
    <name evidence="3" type="ORF">JKP88DRAFT_330567</name>
</gene>
<evidence type="ECO:0000313" key="4">
    <source>
        <dbReference type="Proteomes" id="UP000664859"/>
    </source>
</evidence>
<sequence length="255" mass="28271">MGPKARTGKALPKPSQQNLLLSLILRAVLLLALLEPKFGITRSISSNVRPDRSAAATVAVKGKRISQDGLPKRYKKLYLTAKPRPEGKFILGDVTDQELKAFWKGKLIAFRIGSVVLSAFDDTTTNFLLTEAKYRTPCSTKTVVNWFVVKEQLEESEHPPNLEGGSEEEEEEEDDEEDDDEEEEDVRHGKKQRSTKSSKQRKSAKTSAHASPQGGPKSSIPKGKARDKQGRTQPVTKGDLADFEERLMDAIAGLR</sequence>
<keyword evidence="2" id="KW-0732">Signal</keyword>
<feature type="compositionally biased region" description="Basic residues" evidence="1">
    <location>
        <begin position="188"/>
        <end position="204"/>
    </location>
</feature>
<dbReference type="Proteomes" id="UP000664859">
    <property type="component" value="Unassembled WGS sequence"/>
</dbReference>
<proteinExistence type="predicted"/>
<name>A0A836CBK1_9STRA</name>
<organism evidence="3 4">
    <name type="scientific">Tribonema minus</name>
    <dbReference type="NCBI Taxonomy" id="303371"/>
    <lineage>
        <taxon>Eukaryota</taxon>
        <taxon>Sar</taxon>
        <taxon>Stramenopiles</taxon>
        <taxon>Ochrophyta</taxon>
        <taxon>PX clade</taxon>
        <taxon>Xanthophyceae</taxon>
        <taxon>Tribonematales</taxon>
        <taxon>Tribonemataceae</taxon>
        <taxon>Tribonema</taxon>
    </lineage>
</organism>
<dbReference type="EMBL" id="JAFCMP010000517">
    <property type="protein sequence ID" value="KAG5178241.1"/>
    <property type="molecule type" value="Genomic_DNA"/>
</dbReference>
<feature type="compositionally biased region" description="Acidic residues" evidence="1">
    <location>
        <begin position="165"/>
        <end position="184"/>
    </location>
</feature>